<dbReference type="AlphaFoldDB" id="A0A194AFU7"/>
<organism evidence="3 4">
    <name type="scientific">Desulfoplanes formicivorans</name>
    <dbReference type="NCBI Taxonomy" id="1592317"/>
    <lineage>
        <taxon>Bacteria</taxon>
        <taxon>Pseudomonadati</taxon>
        <taxon>Thermodesulfobacteriota</taxon>
        <taxon>Desulfovibrionia</taxon>
        <taxon>Desulfovibrionales</taxon>
        <taxon>Desulfoplanaceae</taxon>
        <taxon>Desulfoplanes</taxon>
    </lineage>
</organism>
<dbReference type="InterPro" id="IPR022838">
    <property type="entry name" value="GTP_cyclohydrolase_FolE2"/>
</dbReference>
<dbReference type="GO" id="GO:0046654">
    <property type="term" value="P:tetrahydrofolate biosynthetic process"/>
    <property type="evidence" value="ECO:0007669"/>
    <property type="project" value="UniProtKB-UniRule"/>
</dbReference>
<reference evidence="4" key="1">
    <citation type="submission" date="2016-06" db="EMBL/GenBank/DDBJ databases">
        <title>Draft genome sequence of Desulfoplanes formicivorans strain Pf12B.</title>
        <authorList>
            <person name="Watanabe M."/>
            <person name="Kojima H."/>
            <person name="Fukui M."/>
        </authorList>
    </citation>
    <scope>NUCLEOTIDE SEQUENCE [LARGE SCALE GENOMIC DNA]</scope>
    <source>
        <strain evidence="4">Pf12B</strain>
    </source>
</reference>
<comment type="function">
    <text evidence="2">Converts GTP to 7,8-dihydroneopterin triphosphate.</text>
</comment>
<comment type="catalytic activity">
    <reaction evidence="2">
        <text>GTP + H2O = 7,8-dihydroneopterin 3'-triphosphate + formate + H(+)</text>
        <dbReference type="Rhea" id="RHEA:17473"/>
        <dbReference type="ChEBI" id="CHEBI:15377"/>
        <dbReference type="ChEBI" id="CHEBI:15378"/>
        <dbReference type="ChEBI" id="CHEBI:15740"/>
        <dbReference type="ChEBI" id="CHEBI:37565"/>
        <dbReference type="ChEBI" id="CHEBI:58462"/>
        <dbReference type="EC" id="3.5.4.16"/>
    </reaction>
</comment>
<dbReference type="Gene3D" id="3.10.270.10">
    <property type="entry name" value="Urate Oxidase"/>
    <property type="match status" value="1"/>
</dbReference>
<evidence type="ECO:0000256" key="1">
    <source>
        <dbReference type="ARBA" id="ARBA00022801"/>
    </source>
</evidence>
<dbReference type="HAMAP" id="MF_01527_B">
    <property type="entry name" value="GTP_cyclohydrol_B"/>
    <property type="match status" value="1"/>
</dbReference>
<dbReference type="UniPathway" id="UPA00848">
    <property type="reaction ID" value="UER00151"/>
</dbReference>
<evidence type="ECO:0000313" key="3">
    <source>
        <dbReference type="EMBL" id="GAU07956.1"/>
    </source>
</evidence>
<gene>
    <name evidence="2" type="primary">folE2</name>
    <name evidence="3" type="ORF">DPF_0655</name>
</gene>
<dbReference type="Proteomes" id="UP000095200">
    <property type="component" value="Unassembled WGS sequence"/>
</dbReference>
<dbReference type="NCBIfam" id="NF010200">
    <property type="entry name" value="PRK13674.1-1"/>
    <property type="match status" value="1"/>
</dbReference>
<evidence type="ECO:0000313" key="4">
    <source>
        <dbReference type="Proteomes" id="UP000095200"/>
    </source>
</evidence>
<dbReference type="EC" id="3.5.4.16" evidence="2"/>
<dbReference type="PANTHER" id="PTHR36445">
    <property type="entry name" value="GTP CYCLOHYDROLASE MPTA"/>
    <property type="match status" value="1"/>
</dbReference>
<feature type="site" description="May be catalytically important" evidence="2">
    <location>
        <position position="145"/>
    </location>
</feature>
<dbReference type="InterPro" id="IPR003801">
    <property type="entry name" value="GTP_cyclohydrolase_FolE2/MptA"/>
</dbReference>
<keyword evidence="4" id="KW-1185">Reference proteome</keyword>
<name>A0A194AFU7_9BACT</name>
<comment type="similarity">
    <text evidence="2">Belongs to the GTP cyclohydrolase IV family.</text>
</comment>
<dbReference type="RefSeq" id="WP_069857451.1">
    <property type="nucleotide sequence ID" value="NZ_BDFE01000008.1"/>
</dbReference>
<evidence type="ECO:0000256" key="2">
    <source>
        <dbReference type="HAMAP-Rule" id="MF_01527"/>
    </source>
</evidence>
<protein>
    <recommendedName>
        <fullName evidence="2">GTP cyclohydrolase FolE2</fullName>
        <ecNumber evidence="2">3.5.4.16</ecNumber>
    </recommendedName>
</protein>
<dbReference type="STRING" id="1592317.DPF_0655"/>
<dbReference type="GO" id="GO:0003934">
    <property type="term" value="F:GTP cyclohydrolase I activity"/>
    <property type="evidence" value="ECO:0007669"/>
    <property type="project" value="UniProtKB-UniRule"/>
</dbReference>
<comment type="caution">
    <text evidence="3">The sequence shown here is derived from an EMBL/GenBank/DDBJ whole genome shotgun (WGS) entry which is preliminary data.</text>
</comment>
<dbReference type="EMBL" id="BDFE01000008">
    <property type="protein sequence ID" value="GAU07956.1"/>
    <property type="molecule type" value="Genomic_DNA"/>
</dbReference>
<sequence length="255" mass="28458">MQDIQSGPSRVPLAIDRVGVKNLTHPLIVRDREQGQQHTVATMDMSVDLPAAFKGTHMSRFLEALGDWTGILDYASFKQLLEDLTIRLQAKRAHLHFSFPYFREQSAPVSKSPALMDYQCSLQGRLEGRDMEMILGVDVPVMTVCPCSLAICDHGAHSQRAMVRIEARFSGLLWIEDLIDIGQQAGSSPVHALLKREDEKFVTDAAFDNAAFVEDVVRNAAQNLAKHPQVHGYKVEVESMESIHNHSAYACIETM</sequence>
<proteinExistence type="inferred from homology"/>
<comment type="pathway">
    <text evidence="2">Cofactor biosynthesis; 7,8-dihydroneopterin triphosphate biosynthesis; 7,8-dihydroneopterin triphosphate from GTP: step 1/1.</text>
</comment>
<dbReference type="Pfam" id="PF02649">
    <property type="entry name" value="GCHY-1"/>
    <property type="match status" value="1"/>
</dbReference>
<keyword evidence="1 2" id="KW-0378">Hydrolase</keyword>
<dbReference type="PANTHER" id="PTHR36445:SF1">
    <property type="entry name" value="GTP CYCLOHYDROLASE MPTA"/>
    <property type="match status" value="1"/>
</dbReference>
<accession>A0A194AFU7</accession>